<dbReference type="Pfam" id="PF00782">
    <property type="entry name" value="DSPc"/>
    <property type="match status" value="1"/>
</dbReference>
<dbReference type="GO" id="GO:0004721">
    <property type="term" value="F:phosphoprotein phosphatase activity"/>
    <property type="evidence" value="ECO:0007669"/>
    <property type="project" value="UniProtKB-KW"/>
</dbReference>
<dbReference type="STRING" id="857967.G0R137"/>
<dbReference type="InterPro" id="IPR002044">
    <property type="entry name" value="CBM20"/>
</dbReference>
<dbReference type="Proteomes" id="UP000008983">
    <property type="component" value="Unassembled WGS sequence"/>
</dbReference>
<dbReference type="InParanoid" id="G0R137"/>
<keyword evidence="5" id="KW-1185">Reference proteome</keyword>
<dbReference type="EMBL" id="GL984209">
    <property type="protein sequence ID" value="EGR28804.1"/>
    <property type="molecule type" value="Genomic_DNA"/>
</dbReference>
<accession>G0R137</accession>
<dbReference type="InterPro" id="IPR000340">
    <property type="entry name" value="Dual-sp_phosphatase_cat-dom"/>
</dbReference>
<dbReference type="RefSeq" id="XP_004030040.1">
    <property type="nucleotide sequence ID" value="XM_004029992.1"/>
</dbReference>
<evidence type="ECO:0000313" key="4">
    <source>
        <dbReference type="EMBL" id="EGR28804.1"/>
    </source>
</evidence>
<evidence type="ECO:0000256" key="2">
    <source>
        <dbReference type="ARBA" id="ARBA00022912"/>
    </source>
</evidence>
<dbReference type="Gene3D" id="3.90.190.10">
    <property type="entry name" value="Protein tyrosine phosphatase superfamily"/>
    <property type="match status" value="1"/>
</dbReference>
<dbReference type="PROSITE" id="PS00383">
    <property type="entry name" value="TYR_PHOSPHATASE_1"/>
    <property type="match status" value="1"/>
</dbReference>
<evidence type="ECO:0000256" key="1">
    <source>
        <dbReference type="ARBA" id="ARBA00022801"/>
    </source>
</evidence>
<sequence length="252" mass="29798">MLQKEDSIKKQSCVRFQINYCTQFGQSVYILGNIRSLGNWQIQTGLRMEWNNNCLEINDNDFCISFTIDQIDDNIFIGPYPQSEEDIKQLKNRGIKAVLNLQTYKDMVLKGIKYVEILKFYKKQQINPFNFPIIDMDIIDMCYKLKNVSRLLNFLVEQYKKVYVHCTAGIFRSSQSIIGYYTFYKKFKFSYAFKLLQKQHPISVVSREYIEMVMNSKPVQMANSQEDLGVQDKDKYKNNLMSPQEPLSLFKY</sequence>
<dbReference type="InterPro" id="IPR016130">
    <property type="entry name" value="Tyr_Pase_AS"/>
</dbReference>
<name>G0R137_ICHMU</name>
<gene>
    <name evidence="4" type="ORF">IMG5_168400</name>
</gene>
<dbReference type="eggNOG" id="KOG1716">
    <property type="taxonomic scope" value="Eukaryota"/>
</dbReference>
<dbReference type="InterPro" id="IPR013784">
    <property type="entry name" value="Carb-bd-like_fold"/>
</dbReference>
<evidence type="ECO:0000259" key="3">
    <source>
        <dbReference type="PROSITE" id="PS50056"/>
    </source>
</evidence>
<dbReference type="SUPFAM" id="SSF52799">
    <property type="entry name" value="(Phosphotyrosine protein) phosphatases II"/>
    <property type="match status" value="1"/>
</dbReference>
<dbReference type="PANTHER" id="PTHR46642:SF3">
    <property type="entry name" value="PHOSPHOGLUCAN PHOSPHATASE DSP4, CHLOROPLASTIC"/>
    <property type="match status" value="1"/>
</dbReference>
<dbReference type="GeneID" id="14904913"/>
<dbReference type="SMART" id="SM00195">
    <property type="entry name" value="DSPc"/>
    <property type="match status" value="1"/>
</dbReference>
<keyword evidence="1" id="KW-0378">Hydrolase</keyword>
<organism evidence="4 5">
    <name type="scientific">Ichthyophthirius multifiliis</name>
    <name type="common">White spot disease agent</name>
    <name type="synonym">Ich</name>
    <dbReference type="NCBI Taxonomy" id="5932"/>
    <lineage>
        <taxon>Eukaryota</taxon>
        <taxon>Sar</taxon>
        <taxon>Alveolata</taxon>
        <taxon>Ciliophora</taxon>
        <taxon>Intramacronucleata</taxon>
        <taxon>Oligohymenophorea</taxon>
        <taxon>Hymenostomatida</taxon>
        <taxon>Ophryoglenina</taxon>
        <taxon>Ichthyophthirius</taxon>
    </lineage>
</organism>
<dbReference type="PANTHER" id="PTHR46642">
    <property type="entry name" value="DUAL SPECIFICITY PHOSPHATASE, SUBGROUP, CATALYTIC DOMAIN"/>
    <property type="match status" value="1"/>
</dbReference>
<dbReference type="PROSITE" id="PS50056">
    <property type="entry name" value="TYR_PHOSPHATASE_2"/>
    <property type="match status" value="1"/>
</dbReference>
<proteinExistence type="predicted"/>
<dbReference type="AlphaFoldDB" id="G0R137"/>
<dbReference type="OrthoDB" id="283460at2759"/>
<dbReference type="GO" id="GO:0005983">
    <property type="term" value="P:starch catabolic process"/>
    <property type="evidence" value="ECO:0007669"/>
    <property type="project" value="TreeGrafter"/>
</dbReference>
<dbReference type="InterPro" id="IPR029021">
    <property type="entry name" value="Prot-tyrosine_phosphatase-like"/>
</dbReference>
<protein>
    <recommendedName>
        <fullName evidence="3">Tyrosine specific protein phosphatases domain-containing protein</fullName>
    </recommendedName>
</protein>
<dbReference type="GO" id="GO:0019203">
    <property type="term" value="F:carbohydrate phosphatase activity"/>
    <property type="evidence" value="ECO:0007669"/>
    <property type="project" value="TreeGrafter"/>
</dbReference>
<keyword evidence="2" id="KW-0904">Protein phosphatase</keyword>
<reference evidence="4 5" key="1">
    <citation type="submission" date="2011-07" db="EMBL/GenBank/DDBJ databases">
        <authorList>
            <person name="Coyne R."/>
            <person name="Brami D."/>
            <person name="Johnson J."/>
            <person name="Hostetler J."/>
            <person name="Hannick L."/>
            <person name="Clark T."/>
            <person name="Cassidy-Hanley D."/>
            <person name="Inman J."/>
        </authorList>
    </citation>
    <scope>NUCLEOTIDE SEQUENCE [LARGE SCALE GENOMIC DNA]</scope>
    <source>
        <strain evidence="4 5">G5</strain>
    </source>
</reference>
<dbReference type="GO" id="GO:0009507">
    <property type="term" value="C:chloroplast"/>
    <property type="evidence" value="ECO:0007669"/>
    <property type="project" value="TreeGrafter"/>
</dbReference>
<dbReference type="Gene3D" id="2.60.40.10">
    <property type="entry name" value="Immunoglobulins"/>
    <property type="match status" value="1"/>
</dbReference>
<evidence type="ECO:0000313" key="5">
    <source>
        <dbReference type="Proteomes" id="UP000008983"/>
    </source>
</evidence>
<dbReference type="InterPro" id="IPR000387">
    <property type="entry name" value="Tyr_Pase_dom"/>
</dbReference>
<dbReference type="SUPFAM" id="SSF49452">
    <property type="entry name" value="Starch-binding domain-like"/>
    <property type="match status" value="1"/>
</dbReference>
<dbReference type="InterPro" id="IPR020422">
    <property type="entry name" value="TYR_PHOSPHATASE_DUAL_dom"/>
</dbReference>
<feature type="domain" description="Tyrosine specific protein phosphatases" evidence="3">
    <location>
        <begin position="146"/>
        <end position="211"/>
    </location>
</feature>
<dbReference type="Pfam" id="PF00686">
    <property type="entry name" value="CBM_20"/>
    <property type="match status" value="1"/>
</dbReference>
<dbReference type="GO" id="GO:2001070">
    <property type="term" value="F:starch binding"/>
    <property type="evidence" value="ECO:0007669"/>
    <property type="project" value="InterPro"/>
</dbReference>
<dbReference type="InterPro" id="IPR013783">
    <property type="entry name" value="Ig-like_fold"/>
</dbReference>
<dbReference type="InterPro" id="IPR052832">
    <property type="entry name" value="Starch-Glucan_Phosphatase"/>
</dbReference>